<accession>A0A1I5WSI5</accession>
<dbReference type="Gene3D" id="3.40.50.150">
    <property type="entry name" value="Vaccinia Virus protein VP39"/>
    <property type="match status" value="1"/>
</dbReference>
<keyword evidence="5" id="KW-1185">Reference proteome</keyword>
<dbReference type="InterPro" id="IPR029063">
    <property type="entry name" value="SAM-dependent_MTases_sf"/>
</dbReference>
<dbReference type="InterPro" id="IPR050362">
    <property type="entry name" value="Cation-dep_OMT"/>
</dbReference>
<dbReference type="Pfam" id="PF01596">
    <property type="entry name" value="Methyltransf_3"/>
    <property type="match status" value="1"/>
</dbReference>
<keyword evidence="3" id="KW-0949">S-adenosyl-L-methionine</keyword>
<dbReference type="EMBL" id="FOXD01000022">
    <property type="protein sequence ID" value="SFQ22670.1"/>
    <property type="molecule type" value="Genomic_DNA"/>
</dbReference>
<dbReference type="PROSITE" id="PS51682">
    <property type="entry name" value="SAM_OMT_I"/>
    <property type="match status" value="1"/>
</dbReference>
<gene>
    <name evidence="4" type="ORF">SAMN05518683_12232</name>
</gene>
<protein>
    <submittedName>
        <fullName evidence="4">Predicted O-methyltransferase YrrM</fullName>
    </submittedName>
</protein>
<dbReference type="SUPFAM" id="SSF53335">
    <property type="entry name" value="S-adenosyl-L-methionine-dependent methyltransferases"/>
    <property type="match status" value="1"/>
</dbReference>
<name>A0A1I5WSI5_9BACI</name>
<dbReference type="PANTHER" id="PTHR10509">
    <property type="entry name" value="O-METHYLTRANSFERASE-RELATED"/>
    <property type="match status" value="1"/>
</dbReference>
<evidence type="ECO:0000313" key="5">
    <source>
        <dbReference type="Proteomes" id="UP000198892"/>
    </source>
</evidence>
<keyword evidence="1 4" id="KW-0489">Methyltransferase</keyword>
<evidence type="ECO:0000256" key="3">
    <source>
        <dbReference type="ARBA" id="ARBA00022691"/>
    </source>
</evidence>
<dbReference type="GO" id="GO:0008171">
    <property type="term" value="F:O-methyltransferase activity"/>
    <property type="evidence" value="ECO:0007669"/>
    <property type="project" value="InterPro"/>
</dbReference>
<dbReference type="Proteomes" id="UP000198892">
    <property type="component" value="Unassembled WGS sequence"/>
</dbReference>
<dbReference type="GO" id="GO:0032259">
    <property type="term" value="P:methylation"/>
    <property type="evidence" value="ECO:0007669"/>
    <property type="project" value="UniProtKB-KW"/>
</dbReference>
<evidence type="ECO:0000256" key="2">
    <source>
        <dbReference type="ARBA" id="ARBA00022679"/>
    </source>
</evidence>
<evidence type="ECO:0000313" key="4">
    <source>
        <dbReference type="EMBL" id="SFQ22670.1"/>
    </source>
</evidence>
<dbReference type="PANTHER" id="PTHR10509:SF14">
    <property type="entry name" value="CAFFEOYL-COA O-METHYLTRANSFERASE 3-RELATED"/>
    <property type="match status" value="1"/>
</dbReference>
<proteinExistence type="predicted"/>
<dbReference type="STRING" id="1884432.SAMN05518683_12232"/>
<organism evidence="4 5">
    <name type="scientific">Salibacterium halotolerans</name>
    <dbReference type="NCBI Taxonomy" id="1884432"/>
    <lineage>
        <taxon>Bacteria</taxon>
        <taxon>Bacillati</taxon>
        <taxon>Bacillota</taxon>
        <taxon>Bacilli</taxon>
        <taxon>Bacillales</taxon>
        <taxon>Bacillaceae</taxon>
    </lineage>
</organism>
<dbReference type="InterPro" id="IPR002935">
    <property type="entry name" value="SAM_O-MeTrfase"/>
</dbReference>
<keyword evidence="2 4" id="KW-0808">Transferase</keyword>
<dbReference type="GO" id="GO:0008757">
    <property type="term" value="F:S-adenosylmethionine-dependent methyltransferase activity"/>
    <property type="evidence" value="ECO:0007669"/>
    <property type="project" value="TreeGrafter"/>
</dbReference>
<reference evidence="5" key="1">
    <citation type="submission" date="2016-10" db="EMBL/GenBank/DDBJ databases">
        <authorList>
            <person name="Varghese N."/>
            <person name="Submissions S."/>
        </authorList>
    </citation>
    <scope>NUCLEOTIDE SEQUENCE [LARGE SCALE GENOMIC DNA]</scope>
    <source>
        <strain evidence="5">S7</strain>
    </source>
</reference>
<sequence>MCRAENILEIGTLGGYSTLWMARALPADGRLVTLEADAHHAATARAHFQRAGLDHLIELREGPALDTLPELENDTFDFIFIDADKENTPSYFEWALHLSQKGTVIVCDNVVRRGEVADAKRESAGNTGIRRFFEKAAEEPRVNATAFQTVGEKGHDGMAVMVVTEDIRD</sequence>
<dbReference type="AlphaFoldDB" id="A0A1I5WSI5"/>
<evidence type="ECO:0000256" key="1">
    <source>
        <dbReference type="ARBA" id="ARBA00022603"/>
    </source>
</evidence>